<feature type="non-terminal residue" evidence="1">
    <location>
        <position position="71"/>
    </location>
</feature>
<name>A0ACA9QWB0_9GLOM</name>
<sequence length="71" mass="8614">MNWSEKFKDFEVLSSWTKLLIIKLQRKSNSYRVVEIDTTLFLEVIIQKPEIKFLTDLDNINLLKFYYKLLV</sequence>
<comment type="caution">
    <text evidence="1">The sequence shown here is derived from an EMBL/GenBank/DDBJ whole genome shotgun (WGS) entry which is preliminary data.</text>
</comment>
<organism evidence="1 2">
    <name type="scientific">Racocetra persica</name>
    <dbReference type="NCBI Taxonomy" id="160502"/>
    <lineage>
        <taxon>Eukaryota</taxon>
        <taxon>Fungi</taxon>
        <taxon>Fungi incertae sedis</taxon>
        <taxon>Mucoromycota</taxon>
        <taxon>Glomeromycotina</taxon>
        <taxon>Glomeromycetes</taxon>
        <taxon>Diversisporales</taxon>
        <taxon>Gigasporaceae</taxon>
        <taxon>Racocetra</taxon>
    </lineage>
</organism>
<keyword evidence="2" id="KW-1185">Reference proteome</keyword>
<protein>
    <submittedName>
        <fullName evidence="1">15055_t:CDS:1</fullName>
    </submittedName>
</protein>
<evidence type="ECO:0000313" key="2">
    <source>
        <dbReference type="Proteomes" id="UP000789920"/>
    </source>
</evidence>
<evidence type="ECO:0000313" key="1">
    <source>
        <dbReference type="EMBL" id="CAG8766968.1"/>
    </source>
</evidence>
<reference evidence="1" key="1">
    <citation type="submission" date="2021-06" db="EMBL/GenBank/DDBJ databases">
        <authorList>
            <person name="Kallberg Y."/>
            <person name="Tangrot J."/>
            <person name="Rosling A."/>
        </authorList>
    </citation>
    <scope>NUCLEOTIDE SEQUENCE</scope>
    <source>
        <strain evidence="1">MA461A</strain>
    </source>
</reference>
<dbReference type="EMBL" id="CAJVQC010038767">
    <property type="protein sequence ID" value="CAG8766968.1"/>
    <property type="molecule type" value="Genomic_DNA"/>
</dbReference>
<proteinExistence type="predicted"/>
<gene>
    <name evidence="1" type="ORF">RPERSI_LOCUS15920</name>
</gene>
<dbReference type="Proteomes" id="UP000789920">
    <property type="component" value="Unassembled WGS sequence"/>
</dbReference>
<accession>A0ACA9QWB0</accession>